<dbReference type="GO" id="GO:0005540">
    <property type="term" value="F:hyaluronic acid binding"/>
    <property type="evidence" value="ECO:0007669"/>
    <property type="project" value="InterPro"/>
</dbReference>
<evidence type="ECO:0000256" key="1">
    <source>
        <dbReference type="ARBA" id="ARBA00023157"/>
    </source>
</evidence>
<reference evidence="4" key="1">
    <citation type="journal article" date="2020" name="Nature">
        <title>Giant virus diversity and host interactions through global metagenomics.</title>
        <authorList>
            <person name="Schulz F."/>
            <person name="Roux S."/>
            <person name="Paez-Espino D."/>
            <person name="Jungbluth S."/>
            <person name="Walsh D.A."/>
            <person name="Denef V.J."/>
            <person name="McMahon K.D."/>
            <person name="Konstantinidis K.T."/>
            <person name="Eloe-Fadrosh E.A."/>
            <person name="Kyrpides N.C."/>
            <person name="Woyke T."/>
        </authorList>
    </citation>
    <scope>NUCLEOTIDE SEQUENCE</scope>
    <source>
        <strain evidence="4">GVMAG-S-1035118-87</strain>
    </source>
</reference>
<feature type="transmembrane region" description="Helical" evidence="2">
    <location>
        <begin position="30"/>
        <end position="48"/>
    </location>
</feature>
<name>A0A6C0AHT2_9ZZZZ</name>
<dbReference type="AlphaFoldDB" id="A0A6C0AHT2"/>
<keyword evidence="2" id="KW-1133">Transmembrane helix</keyword>
<accession>A0A6C0AHT2</accession>
<evidence type="ECO:0000256" key="2">
    <source>
        <dbReference type="SAM" id="Phobius"/>
    </source>
</evidence>
<dbReference type="GO" id="GO:0007155">
    <property type="term" value="P:cell adhesion"/>
    <property type="evidence" value="ECO:0007669"/>
    <property type="project" value="InterPro"/>
</dbReference>
<evidence type="ECO:0000259" key="3">
    <source>
        <dbReference type="PROSITE" id="PS50963"/>
    </source>
</evidence>
<dbReference type="EMBL" id="MN740628">
    <property type="protein sequence ID" value="QHS79282.1"/>
    <property type="molecule type" value="Genomic_DNA"/>
</dbReference>
<feature type="domain" description="Link" evidence="3">
    <location>
        <begin position="78"/>
        <end position="176"/>
    </location>
</feature>
<dbReference type="SUPFAM" id="SSF56436">
    <property type="entry name" value="C-type lectin-like"/>
    <property type="match status" value="1"/>
</dbReference>
<dbReference type="Pfam" id="PF00193">
    <property type="entry name" value="Xlink"/>
    <property type="match status" value="1"/>
</dbReference>
<keyword evidence="2" id="KW-0812">Transmembrane</keyword>
<protein>
    <recommendedName>
        <fullName evidence="3">Link domain-containing protein</fullName>
    </recommendedName>
</protein>
<dbReference type="InterPro" id="IPR000538">
    <property type="entry name" value="Link_dom"/>
</dbReference>
<evidence type="ECO:0000313" key="4">
    <source>
        <dbReference type="EMBL" id="QHS79282.1"/>
    </source>
</evidence>
<dbReference type="InterPro" id="IPR016187">
    <property type="entry name" value="CTDL_fold"/>
</dbReference>
<keyword evidence="2" id="KW-0472">Membrane</keyword>
<dbReference type="PROSITE" id="PS50963">
    <property type="entry name" value="LINK_2"/>
    <property type="match status" value="1"/>
</dbReference>
<dbReference type="Gene3D" id="3.10.100.10">
    <property type="entry name" value="Mannose-Binding Protein A, subunit A"/>
    <property type="match status" value="1"/>
</dbReference>
<organism evidence="4">
    <name type="scientific">viral metagenome</name>
    <dbReference type="NCBI Taxonomy" id="1070528"/>
    <lineage>
        <taxon>unclassified sequences</taxon>
        <taxon>metagenomes</taxon>
        <taxon>organismal metagenomes</taxon>
    </lineage>
</organism>
<keyword evidence="1" id="KW-1015">Disulfide bond</keyword>
<proteinExistence type="predicted"/>
<sequence>MNPLIIVAPTLVILLGVILTSNSYSALEYLMLVFFICIIVLLGVNYFFGIQLTATLNDLFNAPKVNVDIVESTEKETGSSQTYHVKGQFDYNMSRAICKSYGAKLATLDHVKDAYHKGGEWCEYGWSEDQMVLYPTQKSSWEKYQETDHKEQCGIPGINGGYNIRANQRLGVNCFGKKPDGVDPEAVEPAKVEQKVAYWQQNLTISPFNYKSWSEF</sequence>
<dbReference type="InterPro" id="IPR016186">
    <property type="entry name" value="C-type_lectin-like/link_sf"/>
</dbReference>
<dbReference type="SMART" id="SM00445">
    <property type="entry name" value="LINK"/>
    <property type="match status" value="1"/>
</dbReference>